<accession>A0A815SSL6</accession>
<evidence type="ECO:0000313" key="1">
    <source>
        <dbReference type="EMBL" id="CAF1495652.1"/>
    </source>
</evidence>
<dbReference type="Proteomes" id="UP000681720">
    <property type="component" value="Unassembled WGS sequence"/>
</dbReference>
<proteinExistence type="predicted"/>
<evidence type="ECO:0000313" key="2">
    <source>
        <dbReference type="EMBL" id="CAF4028336.1"/>
    </source>
</evidence>
<evidence type="ECO:0000313" key="3">
    <source>
        <dbReference type="Proteomes" id="UP000663834"/>
    </source>
</evidence>
<dbReference type="OrthoDB" id="9973955at2759"/>
<feature type="non-terminal residue" evidence="1">
    <location>
        <position position="1"/>
    </location>
</feature>
<protein>
    <submittedName>
        <fullName evidence="1">Uncharacterized protein</fullName>
    </submittedName>
</protein>
<dbReference type="EMBL" id="CAJNOW010006741">
    <property type="protein sequence ID" value="CAF1495652.1"/>
    <property type="molecule type" value="Genomic_DNA"/>
</dbReference>
<comment type="caution">
    <text evidence="1">The sequence shown here is derived from an EMBL/GenBank/DDBJ whole genome shotgun (WGS) entry which is preliminary data.</text>
</comment>
<dbReference type="Pfam" id="PF14388">
    <property type="entry name" value="DUF4419"/>
    <property type="match status" value="1"/>
</dbReference>
<dbReference type="PANTHER" id="PTHR31252:SF11">
    <property type="entry name" value="DUF4419 DOMAIN-CONTAINING PROTEIN"/>
    <property type="match status" value="1"/>
</dbReference>
<reference evidence="1" key="1">
    <citation type="submission" date="2021-02" db="EMBL/GenBank/DDBJ databases">
        <authorList>
            <person name="Nowell W R."/>
        </authorList>
    </citation>
    <scope>NUCLEOTIDE SEQUENCE</scope>
</reference>
<sequence>PLTADIRFRVNNAFIRTIFKVYSEHYSLELSVEDIWVAIAQGMSMHLNENSEKYSELFLCHEDKQTLILPIDDLRISNDERASGENLSILAIDWFQTTRLMGDLINADTTADLTTLLTKPFSQTTAVQQTVFDTCLMDAIKNYYKYRFFLDCGIPQVTVIGLPDDFQISA</sequence>
<dbReference type="InterPro" id="IPR025533">
    <property type="entry name" value="DUF4419"/>
</dbReference>
<name>A0A815SSL6_9BILA</name>
<dbReference type="EMBL" id="CAJOBJ010005338">
    <property type="protein sequence ID" value="CAF4028336.1"/>
    <property type="molecule type" value="Genomic_DNA"/>
</dbReference>
<organism evidence="1 3">
    <name type="scientific">Rotaria magnacalcarata</name>
    <dbReference type="NCBI Taxonomy" id="392030"/>
    <lineage>
        <taxon>Eukaryota</taxon>
        <taxon>Metazoa</taxon>
        <taxon>Spiralia</taxon>
        <taxon>Gnathifera</taxon>
        <taxon>Rotifera</taxon>
        <taxon>Eurotatoria</taxon>
        <taxon>Bdelloidea</taxon>
        <taxon>Philodinida</taxon>
        <taxon>Philodinidae</taxon>
        <taxon>Rotaria</taxon>
    </lineage>
</organism>
<dbReference type="AlphaFoldDB" id="A0A815SSL6"/>
<dbReference type="Proteomes" id="UP000663834">
    <property type="component" value="Unassembled WGS sequence"/>
</dbReference>
<gene>
    <name evidence="2" type="ORF">GIL414_LOCUS13266</name>
    <name evidence="1" type="ORF">KQP761_LOCUS14341</name>
</gene>
<dbReference type="PANTHER" id="PTHR31252">
    <property type="entry name" value="DUF4419 DOMAIN-CONTAINING PROTEIN"/>
    <property type="match status" value="1"/>
</dbReference>